<accession>A0A6L2MRF4</accession>
<proteinExistence type="predicted"/>
<comment type="caution">
    <text evidence="1">The sequence shown here is derived from an EMBL/GenBank/DDBJ whole genome shotgun (WGS) entry which is preliminary data.</text>
</comment>
<protein>
    <submittedName>
        <fullName evidence="1">Uncharacterized protein</fullName>
    </submittedName>
</protein>
<reference evidence="1" key="1">
    <citation type="journal article" date="2019" name="Sci. Rep.">
        <title>Draft genome of Tanacetum cinerariifolium, the natural source of mosquito coil.</title>
        <authorList>
            <person name="Yamashiro T."/>
            <person name="Shiraishi A."/>
            <person name="Satake H."/>
            <person name="Nakayama K."/>
        </authorList>
    </citation>
    <scope>NUCLEOTIDE SEQUENCE</scope>
</reference>
<dbReference type="EMBL" id="BKCJ010007184">
    <property type="protein sequence ID" value="GEU75949.1"/>
    <property type="molecule type" value="Genomic_DNA"/>
</dbReference>
<dbReference type="AlphaFoldDB" id="A0A6L2MRF4"/>
<organism evidence="1">
    <name type="scientific">Tanacetum cinerariifolium</name>
    <name type="common">Dalmatian daisy</name>
    <name type="synonym">Chrysanthemum cinerariifolium</name>
    <dbReference type="NCBI Taxonomy" id="118510"/>
    <lineage>
        <taxon>Eukaryota</taxon>
        <taxon>Viridiplantae</taxon>
        <taxon>Streptophyta</taxon>
        <taxon>Embryophyta</taxon>
        <taxon>Tracheophyta</taxon>
        <taxon>Spermatophyta</taxon>
        <taxon>Magnoliopsida</taxon>
        <taxon>eudicotyledons</taxon>
        <taxon>Gunneridae</taxon>
        <taxon>Pentapetalae</taxon>
        <taxon>asterids</taxon>
        <taxon>campanulids</taxon>
        <taxon>Asterales</taxon>
        <taxon>Asteraceae</taxon>
        <taxon>Asteroideae</taxon>
        <taxon>Anthemideae</taxon>
        <taxon>Anthemidinae</taxon>
        <taxon>Tanacetum</taxon>
    </lineage>
</organism>
<evidence type="ECO:0000313" key="1">
    <source>
        <dbReference type="EMBL" id="GEU75949.1"/>
    </source>
</evidence>
<sequence>MMERFENAIFRQRVEINDRMEKIFGLLKELTTSRAPEKVLIRVGIKSPITKNVNSTSLTKEEEERNYDNDIVTDIKENKKAPFIYETPFLTTSKAVIKFDKGTITLRFGKTPTMTINSLVLEWEEKIKLHQEKEMKFDHWRNKNFNNERPAPVKIKDKMDDEGEVT</sequence>
<name>A0A6L2MRF4_TANCI</name>
<gene>
    <name evidence="1" type="ORF">Tci_047927</name>
</gene>